<dbReference type="GO" id="GO:0007165">
    <property type="term" value="P:signal transduction"/>
    <property type="evidence" value="ECO:0007669"/>
    <property type="project" value="InterPro"/>
</dbReference>
<sequence length="152" mass="16556">MGSATQSDQTDDPVTVLTFDLEGERYCVRADAVASVLGVADDRSIASADDPWNAGSVSVAGERVRVIDLPRAFTASSQTMTRIDDPKLLVFTATDADDAYYGWLVDDVDATQTVHLDRLEPTQTNTTLTHVKGRLELDGDDVIWLDEQTIHG</sequence>
<dbReference type="SUPFAM" id="SSF50341">
    <property type="entry name" value="CheW-like"/>
    <property type="match status" value="1"/>
</dbReference>
<gene>
    <name evidence="2" type="ORF">DV706_02755</name>
</gene>
<dbReference type="Proteomes" id="UP000296822">
    <property type="component" value="Chromosome"/>
</dbReference>
<proteinExistence type="predicted"/>
<dbReference type="RefSeq" id="WP_006066676.1">
    <property type="nucleotide sequence ID" value="NZ_CP031305.1"/>
</dbReference>
<feature type="domain" description="CheW-like" evidence="1">
    <location>
        <begin position="13"/>
        <end position="152"/>
    </location>
</feature>
<dbReference type="SMART" id="SM00260">
    <property type="entry name" value="CheW"/>
    <property type="match status" value="1"/>
</dbReference>
<dbReference type="AlphaFoldDB" id="A0A4D6HL95"/>
<evidence type="ECO:0000259" key="1">
    <source>
        <dbReference type="PROSITE" id="PS50851"/>
    </source>
</evidence>
<dbReference type="InterPro" id="IPR036061">
    <property type="entry name" value="CheW-like_dom_sf"/>
</dbReference>
<dbReference type="KEGG" id="nbg:DV706_02755"/>
<evidence type="ECO:0000313" key="2">
    <source>
        <dbReference type="EMBL" id="QCC53497.1"/>
    </source>
</evidence>
<dbReference type="GO" id="GO:0006935">
    <property type="term" value="P:chemotaxis"/>
    <property type="evidence" value="ECO:0007669"/>
    <property type="project" value="InterPro"/>
</dbReference>
<dbReference type="GeneID" id="39850148"/>
<dbReference type="Gene3D" id="2.40.50.180">
    <property type="entry name" value="CheA-289, Domain 4"/>
    <property type="match status" value="1"/>
</dbReference>
<accession>A0A4D6HL95</accession>
<protein>
    <submittedName>
        <fullName evidence="2">Chemotaxis protein CheW</fullName>
    </submittedName>
</protein>
<dbReference type="PROSITE" id="PS50851">
    <property type="entry name" value="CHEW"/>
    <property type="match status" value="1"/>
</dbReference>
<reference evidence="2 3" key="1">
    <citation type="journal article" date="2019" name="Nat. Commun.">
        <title>A new type of DNA phosphorothioation-based antiviral system in archaea.</title>
        <authorList>
            <person name="Xiong L."/>
            <person name="Liu S."/>
            <person name="Chen S."/>
            <person name="Xiao Y."/>
            <person name="Zhu B."/>
            <person name="Gao Y."/>
            <person name="Zhang Y."/>
            <person name="Chen B."/>
            <person name="Luo J."/>
            <person name="Deng Z."/>
            <person name="Chen X."/>
            <person name="Wang L."/>
            <person name="Chen S."/>
        </authorList>
    </citation>
    <scope>NUCLEOTIDE SEQUENCE [LARGE SCALE GENOMIC DNA]</scope>
    <source>
        <strain evidence="2 3">JCM 10635</strain>
    </source>
</reference>
<dbReference type="Pfam" id="PF01584">
    <property type="entry name" value="CheW"/>
    <property type="match status" value="1"/>
</dbReference>
<dbReference type="EMBL" id="CP031305">
    <property type="protein sequence ID" value="QCC53497.1"/>
    <property type="molecule type" value="Genomic_DNA"/>
</dbReference>
<evidence type="ECO:0000313" key="3">
    <source>
        <dbReference type="Proteomes" id="UP000296822"/>
    </source>
</evidence>
<dbReference type="InterPro" id="IPR002545">
    <property type="entry name" value="CheW-lke_dom"/>
</dbReference>
<dbReference type="Gene3D" id="2.30.30.40">
    <property type="entry name" value="SH3 Domains"/>
    <property type="match status" value="1"/>
</dbReference>
<name>A0A4D6HL95_9EURY</name>
<organism evidence="2 3">
    <name type="scientific">Natronorubrum bangense</name>
    <dbReference type="NCBI Taxonomy" id="61858"/>
    <lineage>
        <taxon>Archaea</taxon>
        <taxon>Methanobacteriati</taxon>
        <taxon>Methanobacteriota</taxon>
        <taxon>Stenosarchaea group</taxon>
        <taxon>Halobacteria</taxon>
        <taxon>Halobacteriales</taxon>
        <taxon>Natrialbaceae</taxon>
        <taxon>Natronorubrum</taxon>
    </lineage>
</organism>